<comment type="caution">
    <text evidence="2">The sequence shown here is derived from an EMBL/GenBank/DDBJ whole genome shotgun (WGS) entry which is preliminary data.</text>
</comment>
<dbReference type="PROSITE" id="PS51257">
    <property type="entry name" value="PROKAR_LIPOPROTEIN"/>
    <property type="match status" value="1"/>
</dbReference>
<proteinExistence type="inferred from homology"/>
<dbReference type="InterPro" id="IPR003782">
    <property type="entry name" value="SCO1/SenC"/>
</dbReference>
<accession>A0ABT3JQ41</accession>
<sequence>MKNILLFLFSVLTILSCKENTEQTAQNKENANSSIFLLDSKWQNQDAEELQLKDLKGKNLVMVMIFTSCRTACPILVGDMKKIHAKIEKNKLKDTSLVLISIDPTNDTPEVLKKFAAERNMDSAPWIFLRSDEESTREFANVLAVKYKKISPIEFSHSNIISVFNRNGELVSQEEGSGINSDAVAKTVNELK</sequence>
<name>A0ABT3JQ41_9FLAO</name>
<dbReference type="PANTHER" id="PTHR12151:SF25">
    <property type="entry name" value="LINALOOL DEHYDRATASE_ISOMERASE DOMAIN-CONTAINING PROTEIN"/>
    <property type="match status" value="1"/>
</dbReference>
<organism evidence="2 3">
    <name type="scientific">Kaistella yananensis</name>
    <dbReference type="NCBI Taxonomy" id="2989820"/>
    <lineage>
        <taxon>Bacteria</taxon>
        <taxon>Pseudomonadati</taxon>
        <taxon>Bacteroidota</taxon>
        <taxon>Flavobacteriia</taxon>
        <taxon>Flavobacteriales</taxon>
        <taxon>Weeksellaceae</taxon>
        <taxon>Chryseobacterium group</taxon>
        <taxon>Kaistella</taxon>
    </lineage>
</organism>
<dbReference type="Pfam" id="PF02630">
    <property type="entry name" value="SCO1-SenC"/>
    <property type="match status" value="1"/>
</dbReference>
<keyword evidence="3" id="KW-1185">Reference proteome</keyword>
<dbReference type="Proteomes" id="UP001209107">
    <property type="component" value="Unassembled WGS sequence"/>
</dbReference>
<dbReference type="InterPro" id="IPR036249">
    <property type="entry name" value="Thioredoxin-like_sf"/>
</dbReference>
<reference evidence="2 3" key="1">
    <citation type="submission" date="2022-10" db="EMBL/GenBank/DDBJ databases">
        <title>Kaistella sp. BT-6-1-3.</title>
        <authorList>
            <person name="Ai J."/>
            <person name="Deng Z."/>
        </authorList>
    </citation>
    <scope>NUCLEOTIDE SEQUENCE [LARGE SCALE GENOMIC DNA]</scope>
    <source>
        <strain evidence="2 3">BT6-1-3</strain>
    </source>
</reference>
<comment type="similarity">
    <text evidence="1">Belongs to the SCO1/2 family.</text>
</comment>
<dbReference type="RefSeq" id="WP_265144983.1">
    <property type="nucleotide sequence ID" value="NZ_JAPCHZ010000006.1"/>
</dbReference>
<dbReference type="SUPFAM" id="SSF52833">
    <property type="entry name" value="Thioredoxin-like"/>
    <property type="match status" value="1"/>
</dbReference>
<evidence type="ECO:0000256" key="1">
    <source>
        <dbReference type="ARBA" id="ARBA00010996"/>
    </source>
</evidence>
<protein>
    <submittedName>
        <fullName evidence="2">SCO family protein</fullName>
    </submittedName>
</protein>
<dbReference type="CDD" id="cd02968">
    <property type="entry name" value="SCO"/>
    <property type="match status" value="1"/>
</dbReference>
<dbReference type="Gene3D" id="3.40.30.10">
    <property type="entry name" value="Glutaredoxin"/>
    <property type="match status" value="1"/>
</dbReference>
<evidence type="ECO:0000313" key="3">
    <source>
        <dbReference type="Proteomes" id="UP001209107"/>
    </source>
</evidence>
<dbReference type="PANTHER" id="PTHR12151">
    <property type="entry name" value="ELECTRON TRANSPORT PROTIN SCO1/SENC FAMILY MEMBER"/>
    <property type="match status" value="1"/>
</dbReference>
<dbReference type="EMBL" id="JAPCHZ010000006">
    <property type="protein sequence ID" value="MCW4452908.1"/>
    <property type="molecule type" value="Genomic_DNA"/>
</dbReference>
<evidence type="ECO:0000313" key="2">
    <source>
        <dbReference type="EMBL" id="MCW4452908.1"/>
    </source>
</evidence>
<gene>
    <name evidence="2" type="ORF">OK344_11905</name>
</gene>